<keyword evidence="10" id="KW-0408">Iron</keyword>
<dbReference type="PANTHER" id="PTHR43141:SF5">
    <property type="entry name" value="CYTOCHROME BD-I UBIQUINOL OXIDASE SUBUNIT 2"/>
    <property type="match status" value="1"/>
</dbReference>
<dbReference type="PIRSF" id="PIRSF000267">
    <property type="entry name" value="Cyt_oxidse_sub2"/>
    <property type="match status" value="1"/>
</dbReference>
<keyword evidence="3" id="KW-0813">Transport</keyword>
<organism evidence="13 14">
    <name type="scientific">Rothia koreensis</name>
    <dbReference type="NCBI Taxonomy" id="592378"/>
    <lineage>
        <taxon>Bacteria</taxon>
        <taxon>Bacillati</taxon>
        <taxon>Actinomycetota</taxon>
        <taxon>Actinomycetes</taxon>
        <taxon>Micrococcales</taxon>
        <taxon>Micrococcaceae</taxon>
        <taxon>Rothia</taxon>
    </lineage>
</organism>
<protein>
    <submittedName>
        <fullName evidence="13">Cytochrome d ubiquinol oxidase subunit II</fullName>
    </submittedName>
</protein>
<reference evidence="13 14" key="1">
    <citation type="submission" date="2019-12" db="EMBL/GenBank/DDBJ databases">
        <authorList>
            <person name="Li J."/>
            <person name="Shi Y."/>
            <person name="Xu G."/>
            <person name="Xiao D."/>
            <person name="Ran X."/>
        </authorList>
    </citation>
    <scope>NUCLEOTIDE SEQUENCE [LARGE SCALE GENOMIC DNA]</scope>
    <source>
        <strain evidence="13 14">JCM 15915</strain>
    </source>
</reference>
<feature type="transmembrane region" description="Helical" evidence="12">
    <location>
        <begin position="203"/>
        <end position="225"/>
    </location>
</feature>
<evidence type="ECO:0000256" key="7">
    <source>
        <dbReference type="ARBA" id="ARBA00022723"/>
    </source>
</evidence>
<evidence type="ECO:0000256" key="8">
    <source>
        <dbReference type="ARBA" id="ARBA00022982"/>
    </source>
</evidence>
<feature type="transmembrane region" description="Helical" evidence="12">
    <location>
        <begin position="83"/>
        <end position="104"/>
    </location>
</feature>
<evidence type="ECO:0000313" key="14">
    <source>
        <dbReference type="Proteomes" id="UP000462152"/>
    </source>
</evidence>
<dbReference type="InterPro" id="IPR003317">
    <property type="entry name" value="Cyt-d_oxidase_su2"/>
</dbReference>
<evidence type="ECO:0000256" key="3">
    <source>
        <dbReference type="ARBA" id="ARBA00022448"/>
    </source>
</evidence>
<evidence type="ECO:0000256" key="10">
    <source>
        <dbReference type="ARBA" id="ARBA00023004"/>
    </source>
</evidence>
<sequence length="354" mass="38359">MFEEFVGQPGLPTLWFLVVGVLLIGYIVLDGFDLGVGMLMGRIFSRNEKERRLLLNTIGPVWDGNEVWLVTGGAAIFAAFPMWYAALFSALYIPLTLILLALILRAVSIEYRGKLTGPRWEPRWNAIMSVASFFIAFLIGAALAITTTGLPLNDNADRVGGPFAWLTVPAVIGGLGMVGFSLVHGLAFLALKTDGEVRHRARTMMVRILPVALLPMVAWAVWLQVIGATPLSLTLLVIAAAAALASWIFAIRGREGIAFTAIAGFAVFGALSIFMAAYPNVLPTTMADGTTLTIANASSSPYTLKIMTIVAAIGLPVLFLYQGWTYWVFRKRLSAEHIPEAHRITELSEHPNAG</sequence>
<keyword evidence="4" id="KW-1003">Cell membrane</keyword>
<dbReference type="OrthoDB" id="9776710at2"/>
<feature type="transmembrane region" description="Helical" evidence="12">
    <location>
        <begin position="53"/>
        <end position="77"/>
    </location>
</feature>
<evidence type="ECO:0000256" key="5">
    <source>
        <dbReference type="ARBA" id="ARBA00022617"/>
    </source>
</evidence>
<keyword evidence="7" id="KW-0479">Metal-binding</keyword>
<feature type="transmembrane region" description="Helical" evidence="12">
    <location>
        <begin position="12"/>
        <end position="32"/>
    </location>
</feature>
<dbReference type="GO" id="GO:0046872">
    <property type="term" value="F:metal ion binding"/>
    <property type="evidence" value="ECO:0007669"/>
    <property type="project" value="UniProtKB-KW"/>
</dbReference>
<keyword evidence="5" id="KW-0349">Heme</keyword>
<evidence type="ECO:0000256" key="6">
    <source>
        <dbReference type="ARBA" id="ARBA00022692"/>
    </source>
</evidence>
<evidence type="ECO:0000256" key="4">
    <source>
        <dbReference type="ARBA" id="ARBA00022475"/>
    </source>
</evidence>
<accession>A0A7K1LHM4</accession>
<evidence type="ECO:0000256" key="11">
    <source>
        <dbReference type="ARBA" id="ARBA00023136"/>
    </source>
</evidence>
<keyword evidence="8" id="KW-0249">Electron transport</keyword>
<proteinExistence type="inferred from homology"/>
<evidence type="ECO:0000256" key="12">
    <source>
        <dbReference type="SAM" id="Phobius"/>
    </source>
</evidence>
<dbReference type="GO" id="GO:0019646">
    <property type="term" value="P:aerobic electron transport chain"/>
    <property type="evidence" value="ECO:0007669"/>
    <property type="project" value="TreeGrafter"/>
</dbReference>
<dbReference type="GO" id="GO:0009055">
    <property type="term" value="F:electron transfer activity"/>
    <property type="evidence" value="ECO:0007669"/>
    <property type="project" value="TreeGrafter"/>
</dbReference>
<feature type="transmembrane region" description="Helical" evidence="12">
    <location>
        <begin position="124"/>
        <end position="145"/>
    </location>
</feature>
<dbReference type="PANTHER" id="PTHR43141">
    <property type="entry name" value="CYTOCHROME BD2 SUBUNIT II"/>
    <property type="match status" value="1"/>
</dbReference>
<feature type="transmembrane region" description="Helical" evidence="12">
    <location>
        <begin position="257"/>
        <end position="278"/>
    </location>
</feature>
<gene>
    <name evidence="13" type="primary">cydB</name>
    <name evidence="13" type="ORF">GMA10_05550</name>
</gene>
<feature type="transmembrane region" description="Helical" evidence="12">
    <location>
        <begin position="306"/>
        <end position="329"/>
    </location>
</feature>
<dbReference type="Pfam" id="PF02322">
    <property type="entry name" value="Cyt_bd_oxida_II"/>
    <property type="match status" value="1"/>
</dbReference>
<dbReference type="GO" id="GO:0070069">
    <property type="term" value="C:cytochrome complex"/>
    <property type="evidence" value="ECO:0007669"/>
    <property type="project" value="TreeGrafter"/>
</dbReference>
<dbReference type="NCBIfam" id="TIGR00203">
    <property type="entry name" value="cydB"/>
    <property type="match status" value="1"/>
</dbReference>
<dbReference type="GO" id="GO:0016682">
    <property type="term" value="F:oxidoreductase activity, acting on diphenols and related substances as donors, oxygen as acceptor"/>
    <property type="evidence" value="ECO:0007669"/>
    <property type="project" value="TreeGrafter"/>
</dbReference>
<evidence type="ECO:0000256" key="2">
    <source>
        <dbReference type="ARBA" id="ARBA00007543"/>
    </source>
</evidence>
<evidence type="ECO:0000256" key="1">
    <source>
        <dbReference type="ARBA" id="ARBA00004651"/>
    </source>
</evidence>
<evidence type="ECO:0000256" key="9">
    <source>
        <dbReference type="ARBA" id="ARBA00022989"/>
    </source>
</evidence>
<keyword evidence="6 12" id="KW-0812">Transmembrane</keyword>
<dbReference type="EMBL" id="WOGT01000002">
    <property type="protein sequence ID" value="MUN54681.1"/>
    <property type="molecule type" value="Genomic_DNA"/>
</dbReference>
<dbReference type="RefSeq" id="WP_129315815.1">
    <property type="nucleotide sequence ID" value="NZ_CP197643.1"/>
</dbReference>
<dbReference type="GO" id="GO:0005886">
    <property type="term" value="C:plasma membrane"/>
    <property type="evidence" value="ECO:0007669"/>
    <property type="project" value="UniProtKB-SubCell"/>
</dbReference>
<keyword evidence="11 12" id="KW-0472">Membrane</keyword>
<name>A0A7K1LHM4_9MICC</name>
<evidence type="ECO:0000313" key="13">
    <source>
        <dbReference type="EMBL" id="MUN54681.1"/>
    </source>
</evidence>
<dbReference type="AlphaFoldDB" id="A0A7K1LHM4"/>
<comment type="subcellular location">
    <subcellularLocation>
        <location evidence="1">Cell membrane</location>
        <topology evidence="1">Multi-pass membrane protein</topology>
    </subcellularLocation>
</comment>
<feature type="transmembrane region" description="Helical" evidence="12">
    <location>
        <begin position="231"/>
        <end position="250"/>
    </location>
</feature>
<comment type="similarity">
    <text evidence="2">Belongs to the cytochrome ubiquinol oxidase subunit 2 family.</text>
</comment>
<keyword evidence="14" id="KW-1185">Reference proteome</keyword>
<feature type="transmembrane region" description="Helical" evidence="12">
    <location>
        <begin position="165"/>
        <end position="191"/>
    </location>
</feature>
<keyword evidence="9 12" id="KW-1133">Transmembrane helix</keyword>
<dbReference type="Proteomes" id="UP000462152">
    <property type="component" value="Unassembled WGS sequence"/>
</dbReference>
<comment type="caution">
    <text evidence="13">The sequence shown here is derived from an EMBL/GenBank/DDBJ whole genome shotgun (WGS) entry which is preliminary data.</text>
</comment>